<feature type="domain" description="Liprin-alpha CC2" evidence="3">
    <location>
        <begin position="101"/>
        <end position="162"/>
    </location>
</feature>
<evidence type="ECO:0000313" key="5">
    <source>
        <dbReference type="Proteomes" id="UP001214576"/>
    </source>
</evidence>
<keyword evidence="5" id="KW-1185">Reference proteome</keyword>
<evidence type="ECO:0000313" key="4">
    <source>
        <dbReference type="EMBL" id="KAI4540009.1"/>
    </source>
</evidence>
<name>A0AAD4Y9T0_OVIAM</name>
<protein>
    <recommendedName>
        <fullName evidence="3">Liprin-alpha CC2 domain-containing protein</fullName>
    </recommendedName>
</protein>
<dbReference type="Pfam" id="PF25526">
    <property type="entry name" value="LIP-1"/>
    <property type="match status" value="2"/>
</dbReference>
<sequence length="243" mass="28188">MTREVDVLRALKLLFEHHKALDKKMILKEENNQEKILTDGVLDVNHEQENMPSANGKASSWSRSLSGSRLTIQSVRGCWDLSPMHHVETLRWSLSHEEDLAKVIKLQEVMDKQSQEQSQMKERLAALSAHVTELEEDLDTARKDLLKSEEVNTKLQGDVREDNLNDKLENEIANKDSICRQTEDKNRQLQELLELVEKLQQTLQRAEMLPEVEGERHGSIKERLRQMEAQLEENKVTLETMDM</sequence>
<organism evidence="4 5">
    <name type="scientific">Ovis ammon polii</name>
    <dbReference type="NCBI Taxonomy" id="230172"/>
    <lineage>
        <taxon>Eukaryota</taxon>
        <taxon>Metazoa</taxon>
        <taxon>Chordata</taxon>
        <taxon>Craniata</taxon>
        <taxon>Vertebrata</taxon>
        <taxon>Euteleostomi</taxon>
        <taxon>Mammalia</taxon>
        <taxon>Eutheria</taxon>
        <taxon>Laurasiatheria</taxon>
        <taxon>Artiodactyla</taxon>
        <taxon>Ruminantia</taxon>
        <taxon>Pecora</taxon>
        <taxon>Bovidae</taxon>
        <taxon>Caprinae</taxon>
        <taxon>Ovis</taxon>
    </lineage>
</organism>
<proteinExistence type="predicted"/>
<evidence type="ECO:0000259" key="3">
    <source>
        <dbReference type="Pfam" id="PF25526"/>
    </source>
</evidence>
<dbReference type="Proteomes" id="UP001214576">
    <property type="component" value="Unassembled WGS sequence"/>
</dbReference>
<feature type="coiled-coil region" evidence="2">
    <location>
        <begin position="117"/>
        <end position="241"/>
    </location>
</feature>
<keyword evidence="1" id="KW-0677">Repeat</keyword>
<comment type="caution">
    <text evidence="4">The sequence shown here is derived from an EMBL/GenBank/DDBJ whole genome shotgun (WGS) entry which is preliminary data.</text>
</comment>
<feature type="domain" description="Liprin-alpha CC2" evidence="3">
    <location>
        <begin position="163"/>
        <end position="239"/>
    </location>
</feature>
<dbReference type="GO" id="GO:0048786">
    <property type="term" value="C:presynaptic active zone"/>
    <property type="evidence" value="ECO:0007669"/>
    <property type="project" value="TreeGrafter"/>
</dbReference>
<dbReference type="InterPro" id="IPR057892">
    <property type="entry name" value="LIP-1_CC2"/>
</dbReference>
<reference evidence="4" key="1">
    <citation type="submission" date="2022-03" db="EMBL/GenBank/DDBJ databases">
        <title>Genomic analyses of argali, domestic sheep and their hybrids provide insights into chromosomal evolution, heterosis and genetic basis of agronomic traits.</title>
        <authorList>
            <person name="Li M."/>
        </authorList>
    </citation>
    <scope>NUCLEOTIDE SEQUENCE</scope>
    <source>
        <strain evidence="4">CAU-MHL-2022a</strain>
        <tissue evidence="4">Skin</tissue>
    </source>
</reference>
<dbReference type="GO" id="GO:0050808">
    <property type="term" value="P:synapse organization"/>
    <property type="evidence" value="ECO:0007669"/>
    <property type="project" value="TreeGrafter"/>
</dbReference>
<dbReference type="InterPro" id="IPR029515">
    <property type="entry name" value="Liprin"/>
</dbReference>
<dbReference type="AlphaFoldDB" id="A0AAD4Y9T0"/>
<evidence type="ECO:0000256" key="2">
    <source>
        <dbReference type="SAM" id="Coils"/>
    </source>
</evidence>
<evidence type="ECO:0000256" key="1">
    <source>
        <dbReference type="ARBA" id="ARBA00022737"/>
    </source>
</evidence>
<gene>
    <name evidence="4" type="ORF">MG293_010404</name>
</gene>
<dbReference type="EMBL" id="JAKZEL010000010">
    <property type="protein sequence ID" value="KAI4540009.1"/>
    <property type="molecule type" value="Genomic_DNA"/>
</dbReference>
<dbReference type="PANTHER" id="PTHR12587:SF15">
    <property type="entry name" value="LIPRIN-ALPHA-1"/>
    <property type="match status" value="1"/>
</dbReference>
<dbReference type="PANTHER" id="PTHR12587">
    <property type="entry name" value="LAR INTERACTING PROTEIN LIP -RELATED PROTEIN"/>
    <property type="match status" value="1"/>
</dbReference>
<keyword evidence="2" id="KW-0175">Coiled coil</keyword>
<accession>A0AAD4Y9T0</accession>